<evidence type="ECO:0000313" key="7">
    <source>
        <dbReference type="EMBL" id="KIO30695.1"/>
    </source>
</evidence>
<dbReference type="PANTHER" id="PTHR46015:SF1">
    <property type="entry name" value="HOMOCYSTEINE S-METHYLTRANSFERASE-LIKE ISOFORM 1"/>
    <property type="match status" value="1"/>
</dbReference>
<dbReference type="Gene3D" id="3.20.20.330">
    <property type="entry name" value="Homocysteine-binding-like domain"/>
    <property type="match status" value="1"/>
</dbReference>
<dbReference type="InterPro" id="IPR003726">
    <property type="entry name" value="HCY_dom"/>
</dbReference>
<proteinExistence type="predicted"/>
<dbReference type="Proteomes" id="UP000054248">
    <property type="component" value="Unassembled WGS sequence"/>
</dbReference>
<dbReference type="AlphaFoldDB" id="A0A0C3QGE1"/>
<feature type="domain" description="Hcy-binding" evidence="6">
    <location>
        <begin position="23"/>
        <end position="474"/>
    </location>
</feature>
<dbReference type="InterPro" id="IPR051486">
    <property type="entry name" value="Hcy_S-methyltransferase"/>
</dbReference>
<reference evidence="8" key="2">
    <citation type="submission" date="2015-01" db="EMBL/GenBank/DDBJ databases">
        <title>Evolutionary Origins and Diversification of the Mycorrhizal Mutualists.</title>
        <authorList>
            <consortium name="DOE Joint Genome Institute"/>
            <consortium name="Mycorrhizal Genomics Consortium"/>
            <person name="Kohler A."/>
            <person name="Kuo A."/>
            <person name="Nagy L.G."/>
            <person name="Floudas D."/>
            <person name="Copeland A."/>
            <person name="Barry K.W."/>
            <person name="Cichocki N."/>
            <person name="Veneault-Fourrey C."/>
            <person name="LaButti K."/>
            <person name="Lindquist E.A."/>
            <person name="Lipzen A."/>
            <person name="Lundell T."/>
            <person name="Morin E."/>
            <person name="Murat C."/>
            <person name="Riley R."/>
            <person name="Ohm R."/>
            <person name="Sun H."/>
            <person name="Tunlid A."/>
            <person name="Henrissat B."/>
            <person name="Grigoriev I.V."/>
            <person name="Hibbett D.S."/>
            <person name="Martin F."/>
        </authorList>
    </citation>
    <scope>NUCLEOTIDE SEQUENCE [LARGE SCALE GENOMIC DNA]</scope>
    <source>
        <strain evidence="8">MUT 4182</strain>
    </source>
</reference>
<evidence type="ECO:0000259" key="6">
    <source>
        <dbReference type="PROSITE" id="PS50970"/>
    </source>
</evidence>
<name>A0A0C3QGE1_9AGAM</name>
<sequence length="516" mass="56178">MTPPIPNLSEVFGPSQDDLPGLVDGSTALFGVPTALLDGGMGTTLEDDFDQMITDSPLWSASLAQNDPALLGRLHEAFLRAGSQVISTSTYQASFETYERAGYSEGDAIAFMRASVKIADDVRRMDRGYVNSRSSAITATFDTPSISSSARQRPDPKLCLSLGPYGAMLPYAQEFDAIYPPPFGPCPFDPRSTTVQTNSFILHPPRTAEKDTTSTPSSSIPSEELASHLALTDFHMRRLRVFAEDERTWSRIDLVAFETTPLLREAKAIREAVARLQSEMDDRSGGSWAMKPWYISFVFPGGHSPEERWVGGPKYDIPTIIETVFLASAETSSASSAWATSTNMPYGVGVNCTEPKYLPKLIKEMSETLRSLDLKRSCGASLPWLVVYPNGGTQYDVIHKTWVDQSSSPADKWAYEVLEAIGTGITSGGIFSSKGEGDARPPEEAESRVPWAGILIGGCCKAGPAHIAALANRLYPGKGTPLRDREERMSQRYGPNYLLRLAHPVDARSISESLAG</sequence>
<dbReference type="GO" id="GO:0008898">
    <property type="term" value="F:S-adenosylmethionine-homocysteine S-methyltransferase activity"/>
    <property type="evidence" value="ECO:0007669"/>
    <property type="project" value="TreeGrafter"/>
</dbReference>
<dbReference type="PROSITE" id="PS50970">
    <property type="entry name" value="HCY"/>
    <property type="match status" value="1"/>
</dbReference>
<dbReference type="OrthoDB" id="261426at2759"/>
<dbReference type="SUPFAM" id="SSF82282">
    <property type="entry name" value="Homocysteine S-methyltransferase"/>
    <property type="match status" value="1"/>
</dbReference>
<evidence type="ECO:0000256" key="4">
    <source>
        <dbReference type="ARBA" id="ARBA00022833"/>
    </source>
</evidence>
<organism evidence="7 8">
    <name type="scientific">Tulasnella calospora MUT 4182</name>
    <dbReference type="NCBI Taxonomy" id="1051891"/>
    <lineage>
        <taxon>Eukaryota</taxon>
        <taxon>Fungi</taxon>
        <taxon>Dikarya</taxon>
        <taxon>Basidiomycota</taxon>
        <taxon>Agaricomycotina</taxon>
        <taxon>Agaricomycetes</taxon>
        <taxon>Cantharellales</taxon>
        <taxon>Tulasnellaceae</taxon>
        <taxon>Tulasnella</taxon>
    </lineage>
</organism>
<feature type="binding site" evidence="5">
    <location>
        <position position="352"/>
    </location>
    <ligand>
        <name>Zn(2+)</name>
        <dbReference type="ChEBI" id="CHEBI:29105"/>
    </ligand>
</feature>
<feature type="binding site" evidence="5">
    <location>
        <position position="460"/>
    </location>
    <ligand>
        <name>Zn(2+)</name>
        <dbReference type="ChEBI" id="CHEBI:29105"/>
    </ligand>
</feature>
<dbReference type="GO" id="GO:0009086">
    <property type="term" value="P:methionine biosynthetic process"/>
    <property type="evidence" value="ECO:0007669"/>
    <property type="project" value="TreeGrafter"/>
</dbReference>
<evidence type="ECO:0000256" key="3">
    <source>
        <dbReference type="ARBA" id="ARBA00022723"/>
    </source>
</evidence>
<gene>
    <name evidence="7" type="ORF">M407DRAFT_20226</name>
</gene>
<reference evidence="7 8" key="1">
    <citation type="submission" date="2014-04" db="EMBL/GenBank/DDBJ databases">
        <authorList>
            <consortium name="DOE Joint Genome Institute"/>
            <person name="Kuo A."/>
            <person name="Girlanda M."/>
            <person name="Perotto S."/>
            <person name="Kohler A."/>
            <person name="Nagy L.G."/>
            <person name="Floudas D."/>
            <person name="Copeland A."/>
            <person name="Barry K.W."/>
            <person name="Cichocki N."/>
            <person name="Veneault-Fourrey C."/>
            <person name="LaButti K."/>
            <person name="Lindquist E.A."/>
            <person name="Lipzen A."/>
            <person name="Lundell T."/>
            <person name="Morin E."/>
            <person name="Murat C."/>
            <person name="Sun H."/>
            <person name="Tunlid A."/>
            <person name="Henrissat B."/>
            <person name="Grigoriev I.V."/>
            <person name="Hibbett D.S."/>
            <person name="Martin F."/>
            <person name="Nordberg H.P."/>
            <person name="Cantor M.N."/>
            <person name="Hua S.X."/>
        </authorList>
    </citation>
    <scope>NUCLEOTIDE SEQUENCE [LARGE SCALE GENOMIC DNA]</scope>
    <source>
        <strain evidence="7 8">MUT 4182</strain>
    </source>
</reference>
<comment type="cofactor">
    <cofactor evidence="5">
        <name>Zn(2+)</name>
        <dbReference type="ChEBI" id="CHEBI:29105"/>
    </cofactor>
</comment>
<evidence type="ECO:0000256" key="5">
    <source>
        <dbReference type="PROSITE-ProRule" id="PRU00333"/>
    </source>
</evidence>
<feature type="binding site" evidence="5">
    <location>
        <position position="459"/>
    </location>
    <ligand>
        <name>Zn(2+)</name>
        <dbReference type="ChEBI" id="CHEBI:29105"/>
    </ligand>
</feature>
<dbReference type="Pfam" id="PF02574">
    <property type="entry name" value="S-methyl_trans"/>
    <property type="match status" value="2"/>
</dbReference>
<dbReference type="InterPro" id="IPR036589">
    <property type="entry name" value="HCY_dom_sf"/>
</dbReference>
<keyword evidence="2 5" id="KW-0808">Transferase</keyword>
<dbReference type="HOGENOM" id="CLU_004914_3_2_1"/>
<protein>
    <recommendedName>
        <fullName evidence="6">Hcy-binding domain-containing protein</fullName>
    </recommendedName>
</protein>
<dbReference type="GO" id="GO:0046872">
    <property type="term" value="F:metal ion binding"/>
    <property type="evidence" value="ECO:0007669"/>
    <property type="project" value="UniProtKB-KW"/>
</dbReference>
<evidence type="ECO:0000256" key="1">
    <source>
        <dbReference type="ARBA" id="ARBA00022603"/>
    </source>
</evidence>
<keyword evidence="1 5" id="KW-0489">Methyltransferase</keyword>
<dbReference type="EMBL" id="KN822969">
    <property type="protein sequence ID" value="KIO30695.1"/>
    <property type="molecule type" value="Genomic_DNA"/>
</dbReference>
<evidence type="ECO:0000256" key="2">
    <source>
        <dbReference type="ARBA" id="ARBA00022679"/>
    </source>
</evidence>
<dbReference type="PANTHER" id="PTHR46015">
    <property type="entry name" value="ZGC:172121"/>
    <property type="match status" value="1"/>
</dbReference>
<dbReference type="GO" id="GO:0032259">
    <property type="term" value="P:methylation"/>
    <property type="evidence" value="ECO:0007669"/>
    <property type="project" value="UniProtKB-KW"/>
</dbReference>
<accession>A0A0C3QGE1</accession>
<dbReference type="GO" id="GO:0033528">
    <property type="term" value="P:S-methylmethionine cycle"/>
    <property type="evidence" value="ECO:0007669"/>
    <property type="project" value="TreeGrafter"/>
</dbReference>
<dbReference type="STRING" id="1051891.A0A0C3QGE1"/>
<evidence type="ECO:0000313" key="8">
    <source>
        <dbReference type="Proteomes" id="UP000054248"/>
    </source>
</evidence>
<keyword evidence="4 5" id="KW-0862">Zinc</keyword>
<keyword evidence="3 5" id="KW-0479">Metal-binding</keyword>
<keyword evidence="8" id="KW-1185">Reference proteome</keyword>